<dbReference type="InterPro" id="IPR052340">
    <property type="entry name" value="RNase_Y/CdgJ"/>
</dbReference>
<proteinExistence type="predicted"/>
<name>A0A290WWG3_9BURK</name>
<dbReference type="PANTHER" id="PTHR33525:SF3">
    <property type="entry name" value="RIBONUCLEASE Y"/>
    <property type="match status" value="1"/>
</dbReference>
<dbReference type="Gene3D" id="1.10.3210.10">
    <property type="entry name" value="Hypothetical protein af1432"/>
    <property type="match status" value="1"/>
</dbReference>
<dbReference type="Pfam" id="PF08668">
    <property type="entry name" value="HDOD"/>
    <property type="match status" value="1"/>
</dbReference>
<dbReference type="PANTHER" id="PTHR33525">
    <property type="match status" value="1"/>
</dbReference>
<organism evidence="2 3">
    <name type="scientific">Janthinobacterium svalbardensis</name>
    <dbReference type="NCBI Taxonomy" id="368607"/>
    <lineage>
        <taxon>Bacteria</taxon>
        <taxon>Pseudomonadati</taxon>
        <taxon>Pseudomonadota</taxon>
        <taxon>Betaproteobacteria</taxon>
        <taxon>Burkholderiales</taxon>
        <taxon>Oxalobacteraceae</taxon>
        <taxon>Janthinobacterium</taxon>
    </lineage>
</organism>
<protein>
    <recommendedName>
        <fullName evidence="1">HDOD domain-containing protein</fullName>
    </recommendedName>
</protein>
<reference evidence="2 3" key="1">
    <citation type="submission" date="2017-09" db="EMBL/GenBank/DDBJ databases">
        <title>Complete genome sequence of Janthinobacterium svalbardensis PAMC 27463.</title>
        <authorList>
            <person name="Cho Y.-J."/>
            <person name="Cho A."/>
            <person name="Kim O.-S."/>
            <person name="Lee J.-I."/>
        </authorList>
    </citation>
    <scope>NUCLEOTIDE SEQUENCE [LARGE SCALE GENOMIC DNA]</scope>
    <source>
        <strain evidence="2 3">PAMC 27463</strain>
    </source>
</reference>
<gene>
    <name evidence="2" type="ORF">CNX70_14470</name>
</gene>
<feature type="domain" description="HDOD" evidence="1">
    <location>
        <begin position="15"/>
        <end position="208"/>
    </location>
</feature>
<evidence type="ECO:0000313" key="2">
    <source>
        <dbReference type="EMBL" id="ATD61227.1"/>
    </source>
</evidence>
<dbReference type="RefSeq" id="WP_096235248.1">
    <property type="nucleotide sequence ID" value="NZ_CP023422.1"/>
</dbReference>
<dbReference type="AlphaFoldDB" id="A0A290WWG3"/>
<dbReference type="InterPro" id="IPR013976">
    <property type="entry name" value="HDOD"/>
</dbReference>
<sequence>MNAHLDLASLLGGAILPSPAWRRHWLATLFQQQVPFDELAEQLGCDPALTGKVIGLANAAVPPGERKHAAIDAAMLAAIGLPALRQAFAIPARPTATCAHFDEQRFWSHSQAMACAARVAGEALQLAPAKELYTCGLLANIGQLAIAMLHPQAYGELLGQHGSAARALLLCEEAWRFGHHQLALSASLMRGWGMPDILCDAVRCHAAPPGCGQAGRMTELAWLLQLASSFADLILRNGVGPRGPATAAARVLGLDVEHMETLLRHSNAEWSEWRAILEPHAHIALGRTRSRIRPAARQVFSEFI</sequence>
<dbReference type="EMBL" id="CP023422">
    <property type="protein sequence ID" value="ATD61227.1"/>
    <property type="molecule type" value="Genomic_DNA"/>
</dbReference>
<dbReference type="SUPFAM" id="SSF109604">
    <property type="entry name" value="HD-domain/PDEase-like"/>
    <property type="match status" value="1"/>
</dbReference>
<dbReference type="KEGG" id="jsv:CNX70_14470"/>
<evidence type="ECO:0000313" key="3">
    <source>
        <dbReference type="Proteomes" id="UP000218437"/>
    </source>
</evidence>
<dbReference type="Proteomes" id="UP000218437">
    <property type="component" value="Chromosome"/>
</dbReference>
<accession>A0A290WWG3</accession>
<evidence type="ECO:0000259" key="1">
    <source>
        <dbReference type="PROSITE" id="PS51833"/>
    </source>
</evidence>
<dbReference type="PROSITE" id="PS51833">
    <property type="entry name" value="HDOD"/>
    <property type="match status" value="1"/>
</dbReference>
<keyword evidence="3" id="KW-1185">Reference proteome</keyword>